<accession>A0AAU9JAZ1</accession>
<protein>
    <submittedName>
        <fullName evidence="2">Uncharacterized protein</fullName>
    </submittedName>
</protein>
<feature type="transmembrane region" description="Helical" evidence="1">
    <location>
        <begin position="140"/>
        <end position="162"/>
    </location>
</feature>
<evidence type="ECO:0000313" key="3">
    <source>
        <dbReference type="Proteomes" id="UP001162131"/>
    </source>
</evidence>
<proteinExistence type="predicted"/>
<dbReference type="EMBL" id="CAJZBQ010000027">
    <property type="protein sequence ID" value="CAG9321148.1"/>
    <property type="molecule type" value="Genomic_DNA"/>
</dbReference>
<dbReference type="GO" id="GO:0016020">
    <property type="term" value="C:membrane"/>
    <property type="evidence" value="ECO:0007669"/>
    <property type="project" value="TreeGrafter"/>
</dbReference>
<feature type="transmembrane region" description="Helical" evidence="1">
    <location>
        <begin position="182"/>
        <end position="202"/>
    </location>
</feature>
<evidence type="ECO:0000256" key="1">
    <source>
        <dbReference type="SAM" id="Phobius"/>
    </source>
</evidence>
<dbReference type="AlphaFoldDB" id="A0AAU9JAZ1"/>
<keyword evidence="3" id="KW-1185">Reference proteome</keyword>
<feature type="transmembrane region" description="Helical" evidence="1">
    <location>
        <begin position="20"/>
        <end position="37"/>
    </location>
</feature>
<dbReference type="Proteomes" id="UP001162131">
    <property type="component" value="Unassembled WGS sequence"/>
</dbReference>
<reference evidence="2" key="1">
    <citation type="submission" date="2021-09" db="EMBL/GenBank/DDBJ databases">
        <authorList>
            <consortium name="AG Swart"/>
            <person name="Singh M."/>
            <person name="Singh A."/>
            <person name="Seah K."/>
            <person name="Emmerich C."/>
        </authorList>
    </citation>
    <scope>NUCLEOTIDE SEQUENCE</scope>
    <source>
        <strain evidence="2">ATCC30299</strain>
    </source>
</reference>
<keyword evidence="1" id="KW-1133">Transmembrane helix</keyword>
<feature type="transmembrane region" description="Helical" evidence="1">
    <location>
        <begin position="96"/>
        <end position="120"/>
    </location>
</feature>
<feature type="transmembrane region" description="Helical" evidence="1">
    <location>
        <begin position="58"/>
        <end position="76"/>
    </location>
</feature>
<keyword evidence="1" id="KW-0472">Membrane</keyword>
<evidence type="ECO:0000313" key="2">
    <source>
        <dbReference type="EMBL" id="CAG9321148.1"/>
    </source>
</evidence>
<dbReference type="InterPro" id="IPR022127">
    <property type="entry name" value="STIMATE/YPL162C"/>
</dbReference>
<keyword evidence="1" id="KW-0812">Transmembrane</keyword>
<gene>
    <name evidence="2" type="ORF">BSTOLATCC_MIC27716</name>
</gene>
<dbReference type="PANTHER" id="PTHR31735:SF1">
    <property type="entry name" value="VACUOLAR MEMBRANE PROTEIN YPL162C"/>
    <property type="match status" value="1"/>
</dbReference>
<organism evidence="2 3">
    <name type="scientific">Blepharisma stoltei</name>
    <dbReference type="NCBI Taxonomy" id="1481888"/>
    <lineage>
        <taxon>Eukaryota</taxon>
        <taxon>Sar</taxon>
        <taxon>Alveolata</taxon>
        <taxon>Ciliophora</taxon>
        <taxon>Postciliodesmatophora</taxon>
        <taxon>Heterotrichea</taxon>
        <taxon>Heterotrichida</taxon>
        <taxon>Blepharismidae</taxon>
        <taxon>Blepharisma</taxon>
    </lineage>
</organism>
<dbReference type="Pfam" id="PF12400">
    <property type="entry name" value="STIMATE"/>
    <property type="match status" value="1"/>
</dbReference>
<sequence length="237" mass="27275">MASFLLEQSGECHLFGEFGWLIQAILGMMSFSSLIIKRYVEKNRRSWKIWFMDTSKQASSTCLLHSLNLTAAYIIGNAEEESNQCTWYFLNFTTDTLIGMGICYLFLYALEYILSFSSLLSFKSGDYGSPPRWGWWAYQLLLWLIIAVSMKILLVAIMIILHEFLEGVGDFILSPFVKYPNLELIMVMIIIPVILNSLMFWITDGFLKNTKKHEKLAKIVSIELLEDVSKLGEKSEE</sequence>
<comment type="caution">
    <text evidence="2">The sequence shown here is derived from an EMBL/GenBank/DDBJ whole genome shotgun (WGS) entry which is preliminary data.</text>
</comment>
<dbReference type="PANTHER" id="PTHR31735">
    <property type="entry name" value="VACUOLAR MEMBRANE PROTEIN YPL162C"/>
    <property type="match status" value="1"/>
</dbReference>
<name>A0AAU9JAZ1_9CILI</name>